<dbReference type="EMBL" id="CAJJDM010000212">
    <property type="protein sequence ID" value="CAD8117561.1"/>
    <property type="molecule type" value="Genomic_DNA"/>
</dbReference>
<evidence type="ECO:0000313" key="5">
    <source>
        <dbReference type="EMBL" id="CAD8117561.1"/>
    </source>
</evidence>
<dbReference type="OMA" id="REMITMY"/>
<feature type="domain" description="Protein kinase" evidence="4">
    <location>
        <begin position="192"/>
        <end position="453"/>
    </location>
</feature>
<dbReference type="InterPro" id="IPR017441">
    <property type="entry name" value="Protein_kinase_ATP_BS"/>
</dbReference>
<evidence type="ECO:0000259" key="4">
    <source>
        <dbReference type="PROSITE" id="PS50011"/>
    </source>
</evidence>
<comment type="caution">
    <text evidence="5">The sequence shown here is derived from an EMBL/GenBank/DDBJ whole genome shotgun (WGS) entry which is preliminary data.</text>
</comment>
<dbReference type="AlphaFoldDB" id="A0A8S1QQ63"/>
<dbReference type="PROSITE" id="PS00107">
    <property type="entry name" value="PROTEIN_KINASE_ATP"/>
    <property type="match status" value="1"/>
</dbReference>
<dbReference type="PANTHER" id="PTHR24347">
    <property type="entry name" value="SERINE/THREONINE-PROTEIN KINASE"/>
    <property type="match status" value="1"/>
</dbReference>
<dbReference type="InterPro" id="IPR000719">
    <property type="entry name" value="Prot_kinase_dom"/>
</dbReference>
<evidence type="ECO:0000256" key="1">
    <source>
        <dbReference type="ARBA" id="ARBA00022741"/>
    </source>
</evidence>
<proteinExistence type="predicted"/>
<protein>
    <recommendedName>
        <fullName evidence="4">Protein kinase domain-containing protein</fullName>
    </recommendedName>
</protein>
<evidence type="ECO:0000256" key="3">
    <source>
        <dbReference type="PROSITE-ProRule" id="PRU10141"/>
    </source>
</evidence>
<keyword evidence="6" id="KW-1185">Reference proteome</keyword>
<evidence type="ECO:0000256" key="2">
    <source>
        <dbReference type="ARBA" id="ARBA00022840"/>
    </source>
</evidence>
<keyword evidence="1 3" id="KW-0547">Nucleotide-binding</keyword>
<feature type="binding site" evidence="3">
    <location>
        <position position="221"/>
    </location>
    <ligand>
        <name>ATP</name>
        <dbReference type="ChEBI" id="CHEBI:30616"/>
    </ligand>
</feature>
<evidence type="ECO:0000313" key="6">
    <source>
        <dbReference type="Proteomes" id="UP000688137"/>
    </source>
</evidence>
<dbReference type="SMART" id="SM00220">
    <property type="entry name" value="S_TKc"/>
    <property type="match status" value="1"/>
</dbReference>
<organism evidence="5 6">
    <name type="scientific">Paramecium primaurelia</name>
    <dbReference type="NCBI Taxonomy" id="5886"/>
    <lineage>
        <taxon>Eukaryota</taxon>
        <taxon>Sar</taxon>
        <taxon>Alveolata</taxon>
        <taxon>Ciliophora</taxon>
        <taxon>Intramacronucleata</taxon>
        <taxon>Oligohymenophorea</taxon>
        <taxon>Peniculida</taxon>
        <taxon>Parameciidae</taxon>
        <taxon>Paramecium</taxon>
    </lineage>
</organism>
<gene>
    <name evidence="5" type="ORF">PPRIM_AZ9-3.1.T2030014</name>
</gene>
<reference evidence="5" key="1">
    <citation type="submission" date="2021-01" db="EMBL/GenBank/DDBJ databases">
        <authorList>
            <consortium name="Genoscope - CEA"/>
            <person name="William W."/>
        </authorList>
    </citation>
    <scope>NUCLEOTIDE SEQUENCE</scope>
</reference>
<keyword evidence="2 3" id="KW-0067">ATP-binding</keyword>
<dbReference type="GO" id="GO:0004672">
    <property type="term" value="F:protein kinase activity"/>
    <property type="evidence" value="ECO:0007669"/>
    <property type="project" value="InterPro"/>
</dbReference>
<dbReference type="InterPro" id="IPR008271">
    <property type="entry name" value="Ser/Thr_kinase_AS"/>
</dbReference>
<dbReference type="Pfam" id="PF00069">
    <property type="entry name" value="Pkinase"/>
    <property type="match status" value="1"/>
</dbReference>
<dbReference type="PROSITE" id="PS00108">
    <property type="entry name" value="PROTEIN_KINASE_ST"/>
    <property type="match status" value="1"/>
</dbReference>
<sequence>MIRNNEVMNQKMANQNYVGQMLEVQNYLINMLQLITIKQNEKIYISLLFFINQSSNIYFVYNSGSEQFWKRKDYQLINDLMQGLLQDSRKMITLYKTGKILKKHIDRQYKTFQQHLFYFRENGELGGFVVLKNVYFKLNKKNVTQNIPYDSCLTLIRDRSRIDLYFNHSVEIDQFLRELQRCCIIDGFEQHYQLLQNIGTGSTAQVFLAENILDHKQYAVKQIEKEQATGRHRILRSKTLLEEIFMMRSLDHPNIMKLHQVYESEKHIQLVISLFEGGQLMDKIKNFNFLMKRELAKLLIETVHYMHTKGIMHRDLKPFNILYKNKDPQDWQFGIGDFGFSTSIKQQQHILYKCGTPGYVAPEIIEYREKSKMYGQSCDVFSIGVIIYEIFFNVHPFKSKTKDETLRQNVNAQINFDDRVCIPQSLKSLIISMVRKNPRHRFTLQQCLDHDFFKESLSKFNELSQEIQEHEPKTMEIRNLRCQTLQFLKTQNNRRRQSLPQDFSVTQEPQIQQRKSIIIKHRQSVSSTHESKFKLESQQQFQLIQQNQIQFGSQLKLVQLEKICEILLNDSNCKPKEFGNIYLIKKQ</sequence>
<accession>A0A8S1QQ63</accession>
<dbReference type="GO" id="GO:0005524">
    <property type="term" value="F:ATP binding"/>
    <property type="evidence" value="ECO:0007669"/>
    <property type="project" value="UniProtKB-UniRule"/>
</dbReference>
<dbReference type="PROSITE" id="PS50011">
    <property type="entry name" value="PROTEIN_KINASE_DOM"/>
    <property type="match status" value="1"/>
</dbReference>
<dbReference type="Proteomes" id="UP000688137">
    <property type="component" value="Unassembled WGS sequence"/>
</dbReference>
<name>A0A8S1QQ63_PARPR</name>